<protein>
    <submittedName>
        <fullName evidence="3">MerR family transcriptional regulator</fullName>
    </submittedName>
</protein>
<dbReference type="RefSeq" id="WP_125602007.1">
    <property type="nucleotide sequence ID" value="NZ_JBHSSM010000001.1"/>
</dbReference>
<dbReference type="PROSITE" id="PS50937">
    <property type="entry name" value="HTH_MERR_2"/>
    <property type="match status" value="1"/>
</dbReference>
<dbReference type="Pfam" id="PF13411">
    <property type="entry name" value="MerR_1"/>
    <property type="match status" value="1"/>
</dbReference>
<dbReference type="SUPFAM" id="SSF46955">
    <property type="entry name" value="Putative DNA-binding domain"/>
    <property type="match status" value="1"/>
</dbReference>
<dbReference type="SMART" id="SM00422">
    <property type="entry name" value="HTH_MERR"/>
    <property type="match status" value="1"/>
</dbReference>
<evidence type="ECO:0000256" key="1">
    <source>
        <dbReference type="ARBA" id="ARBA00023125"/>
    </source>
</evidence>
<dbReference type="PANTHER" id="PTHR30204:SF82">
    <property type="entry name" value="TRANSCRIPTIONAL REGULATOR, MERR FAMILY"/>
    <property type="match status" value="1"/>
</dbReference>
<organism evidence="3 4">
    <name type="scientific">Lapidilactobacillus achengensis</name>
    <dbReference type="NCBI Taxonomy" id="2486000"/>
    <lineage>
        <taxon>Bacteria</taxon>
        <taxon>Bacillati</taxon>
        <taxon>Bacillota</taxon>
        <taxon>Bacilli</taxon>
        <taxon>Lactobacillales</taxon>
        <taxon>Lactobacillaceae</taxon>
        <taxon>Lapidilactobacillus</taxon>
    </lineage>
</organism>
<evidence type="ECO:0000313" key="4">
    <source>
        <dbReference type="Proteomes" id="UP001596310"/>
    </source>
</evidence>
<dbReference type="PANTHER" id="PTHR30204">
    <property type="entry name" value="REDOX-CYCLING DRUG-SENSING TRANSCRIPTIONAL ACTIVATOR SOXR"/>
    <property type="match status" value="1"/>
</dbReference>
<proteinExistence type="predicted"/>
<dbReference type="InterPro" id="IPR000551">
    <property type="entry name" value="MerR-type_HTH_dom"/>
</dbReference>
<name>A0ABW1UKR4_9LACO</name>
<accession>A0ABW1UKR4</accession>
<feature type="domain" description="HTH merR-type" evidence="2">
    <location>
        <begin position="1"/>
        <end position="71"/>
    </location>
</feature>
<dbReference type="EMBL" id="JBHSSM010000001">
    <property type="protein sequence ID" value="MFC6313973.1"/>
    <property type="molecule type" value="Genomic_DNA"/>
</dbReference>
<keyword evidence="4" id="KW-1185">Reference proteome</keyword>
<comment type="caution">
    <text evidence="3">The sequence shown here is derived from an EMBL/GenBank/DDBJ whole genome shotgun (WGS) entry which is preliminary data.</text>
</comment>
<sequence>MSYSIQEVAKKMHITSYSIRYYHDQGMLPFVQRDANNNRVFNEIDLEWLQIIVCLRATGMPIAEIQHYLRLVQAGVETVPERYRLMKTQQVRTQAEIRELQQHLKLIDRKVAHYAELLVNPQPDSIVPDGLAAAQAQVSSQPSTK</sequence>
<dbReference type="Gene3D" id="1.10.1660.10">
    <property type="match status" value="1"/>
</dbReference>
<keyword evidence="1" id="KW-0238">DNA-binding</keyword>
<dbReference type="CDD" id="cd01109">
    <property type="entry name" value="HTH_YyaN"/>
    <property type="match status" value="1"/>
</dbReference>
<dbReference type="Proteomes" id="UP001596310">
    <property type="component" value="Unassembled WGS sequence"/>
</dbReference>
<dbReference type="InterPro" id="IPR009061">
    <property type="entry name" value="DNA-bd_dom_put_sf"/>
</dbReference>
<dbReference type="InterPro" id="IPR047057">
    <property type="entry name" value="MerR_fam"/>
</dbReference>
<gene>
    <name evidence="3" type="ORF">ACFQHW_00045</name>
</gene>
<reference evidence="4" key="1">
    <citation type="journal article" date="2019" name="Int. J. Syst. Evol. Microbiol.">
        <title>The Global Catalogue of Microorganisms (GCM) 10K type strain sequencing project: providing services to taxonomists for standard genome sequencing and annotation.</title>
        <authorList>
            <consortium name="The Broad Institute Genomics Platform"/>
            <consortium name="The Broad Institute Genome Sequencing Center for Infectious Disease"/>
            <person name="Wu L."/>
            <person name="Ma J."/>
        </authorList>
    </citation>
    <scope>NUCLEOTIDE SEQUENCE [LARGE SCALE GENOMIC DNA]</scope>
    <source>
        <strain evidence="4">CCM 8897</strain>
    </source>
</reference>
<evidence type="ECO:0000313" key="3">
    <source>
        <dbReference type="EMBL" id="MFC6313973.1"/>
    </source>
</evidence>
<evidence type="ECO:0000259" key="2">
    <source>
        <dbReference type="PROSITE" id="PS50937"/>
    </source>
</evidence>